<keyword evidence="3" id="KW-1185">Reference proteome</keyword>
<sequence>MKWILFFPFFTIFLLTSCGIKERETSVQQKEAELARREQDLAVREEALRLKEETLTKREQKLDSTRLDSAFYNPAITGIWNAKMVCTQTTCPGSAIGDTKSETWDISYQGNQILAKAMADNTLVRTYTGTYNDNWLHLRENVAISPNAPATEMVVRLSFLNENTLEGQREIIRSGDCRIVYSLQLEKNNSETLLN</sequence>
<organism evidence="2 3">
    <name type="scientific">Adhaeribacter radiodurans</name>
    <dbReference type="NCBI Taxonomy" id="2745197"/>
    <lineage>
        <taxon>Bacteria</taxon>
        <taxon>Pseudomonadati</taxon>
        <taxon>Bacteroidota</taxon>
        <taxon>Cytophagia</taxon>
        <taxon>Cytophagales</taxon>
        <taxon>Hymenobacteraceae</taxon>
        <taxon>Adhaeribacter</taxon>
    </lineage>
</organism>
<name>A0A7L7LEI4_9BACT</name>
<dbReference type="KEGG" id="add:HUW48_25985"/>
<gene>
    <name evidence="2" type="ORF">HUW48_25985</name>
</gene>
<feature type="coiled-coil region" evidence="1">
    <location>
        <begin position="20"/>
        <end position="47"/>
    </location>
</feature>
<evidence type="ECO:0000313" key="3">
    <source>
        <dbReference type="Proteomes" id="UP000514509"/>
    </source>
</evidence>
<evidence type="ECO:0000256" key="1">
    <source>
        <dbReference type="SAM" id="Coils"/>
    </source>
</evidence>
<proteinExistence type="predicted"/>
<dbReference type="AlphaFoldDB" id="A0A7L7LEI4"/>
<accession>A0A7L7LEI4</accession>
<reference evidence="2 3" key="1">
    <citation type="submission" date="2020-08" db="EMBL/GenBank/DDBJ databases">
        <title>Adhaeribacter dokdonensis sp. nov., isolated from the rhizosphere of Elymus tsukushiensis, a plant native to the Dokdo Islands, Republic of Korea.</title>
        <authorList>
            <person name="Ghim S.Y."/>
        </authorList>
    </citation>
    <scope>NUCLEOTIDE SEQUENCE [LARGE SCALE GENOMIC DNA]</scope>
    <source>
        <strain evidence="2 3">KUDC8001</strain>
    </source>
</reference>
<evidence type="ECO:0000313" key="2">
    <source>
        <dbReference type="EMBL" id="QMU31266.1"/>
    </source>
</evidence>
<dbReference type="PROSITE" id="PS51257">
    <property type="entry name" value="PROKAR_LIPOPROTEIN"/>
    <property type="match status" value="1"/>
</dbReference>
<protein>
    <recommendedName>
        <fullName evidence="4">Lipoprotein</fullName>
    </recommendedName>
</protein>
<dbReference type="Proteomes" id="UP000514509">
    <property type="component" value="Chromosome"/>
</dbReference>
<dbReference type="RefSeq" id="WP_182413703.1">
    <property type="nucleotide sequence ID" value="NZ_CP055153.1"/>
</dbReference>
<evidence type="ECO:0008006" key="4">
    <source>
        <dbReference type="Google" id="ProtNLM"/>
    </source>
</evidence>
<keyword evidence="1" id="KW-0175">Coiled coil</keyword>
<dbReference type="EMBL" id="CP055153">
    <property type="protein sequence ID" value="QMU31266.1"/>
    <property type="molecule type" value="Genomic_DNA"/>
</dbReference>